<evidence type="ECO:0000313" key="2">
    <source>
        <dbReference type="EMBL" id="KAF2162637.1"/>
    </source>
</evidence>
<dbReference type="RefSeq" id="XP_033663526.1">
    <property type="nucleotide sequence ID" value="XM_033813806.1"/>
</dbReference>
<reference evidence="2" key="1">
    <citation type="journal article" date="2020" name="Stud. Mycol.">
        <title>101 Dothideomycetes genomes: a test case for predicting lifestyles and emergence of pathogens.</title>
        <authorList>
            <person name="Haridas S."/>
            <person name="Albert R."/>
            <person name="Binder M."/>
            <person name="Bloem J."/>
            <person name="Labutti K."/>
            <person name="Salamov A."/>
            <person name="Andreopoulos B."/>
            <person name="Baker S."/>
            <person name="Barry K."/>
            <person name="Bills G."/>
            <person name="Bluhm B."/>
            <person name="Cannon C."/>
            <person name="Castanera R."/>
            <person name="Culley D."/>
            <person name="Daum C."/>
            <person name="Ezra D."/>
            <person name="Gonzalez J."/>
            <person name="Henrissat B."/>
            <person name="Kuo A."/>
            <person name="Liang C."/>
            <person name="Lipzen A."/>
            <person name="Lutzoni F."/>
            <person name="Magnuson J."/>
            <person name="Mondo S."/>
            <person name="Nolan M."/>
            <person name="Ohm R."/>
            <person name="Pangilinan J."/>
            <person name="Park H.-J."/>
            <person name="Ramirez L."/>
            <person name="Alfaro M."/>
            <person name="Sun H."/>
            <person name="Tritt A."/>
            <person name="Yoshinaga Y."/>
            <person name="Zwiers L.-H."/>
            <person name="Turgeon B."/>
            <person name="Goodwin S."/>
            <person name="Spatafora J."/>
            <person name="Crous P."/>
            <person name="Grigoriev I."/>
        </authorList>
    </citation>
    <scope>NUCLEOTIDE SEQUENCE</scope>
    <source>
        <strain evidence="2">ATCC 36951</strain>
    </source>
</reference>
<proteinExistence type="predicted"/>
<dbReference type="Proteomes" id="UP000799537">
    <property type="component" value="Unassembled WGS sequence"/>
</dbReference>
<keyword evidence="3" id="KW-1185">Reference proteome</keyword>
<protein>
    <submittedName>
        <fullName evidence="2">Uncharacterized protein</fullName>
    </submittedName>
</protein>
<evidence type="ECO:0000256" key="1">
    <source>
        <dbReference type="SAM" id="MobiDB-lite"/>
    </source>
</evidence>
<organism evidence="2 3">
    <name type="scientific">Zasmidium cellare ATCC 36951</name>
    <dbReference type="NCBI Taxonomy" id="1080233"/>
    <lineage>
        <taxon>Eukaryota</taxon>
        <taxon>Fungi</taxon>
        <taxon>Dikarya</taxon>
        <taxon>Ascomycota</taxon>
        <taxon>Pezizomycotina</taxon>
        <taxon>Dothideomycetes</taxon>
        <taxon>Dothideomycetidae</taxon>
        <taxon>Mycosphaerellales</taxon>
        <taxon>Mycosphaerellaceae</taxon>
        <taxon>Zasmidium</taxon>
    </lineage>
</organism>
<sequence>MRRDSTRLTKRPRAPGSANLSHPPSTPARIPVQPAAACGARAVRFNVCTYSAWWWWTRERWKRVRARPLAASSMRCSRASYDVWGDYFCWVPSRRRIRRCSPGDQRPRAGPNQWKR</sequence>
<dbReference type="EMBL" id="ML993612">
    <property type="protein sequence ID" value="KAF2162637.1"/>
    <property type="molecule type" value="Genomic_DNA"/>
</dbReference>
<accession>A0A6A6C642</accession>
<dbReference type="AlphaFoldDB" id="A0A6A6C642"/>
<name>A0A6A6C642_ZASCE</name>
<evidence type="ECO:0000313" key="3">
    <source>
        <dbReference type="Proteomes" id="UP000799537"/>
    </source>
</evidence>
<gene>
    <name evidence="2" type="ORF">M409DRAFT_58056</name>
</gene>
<dbReference type="GeneID" id="54567078"/>
<feature type="region of interest" description="Disordered" evidence="1">
    <location>
        <begin position="1"/>
        <end position="30"/>
    </location>
</feature>